<comment type="caution">
    <text evidence="2">The sequence shown here is derived from an EMBL/GenBank/DDBJ whole genome shotgun (WGS) entry which is preliminary data.</text>
</comment>
<dbReference type="EMBL" id="JDTF01000004">
    <property type="protein sequence ID" value="EXX94314.1"/>
    <property type="molecule type" value="Genomic_DNA"/>
</dbReference>
<reference evidence="2 3" key="1">
    <citation type="submission" date="2014-02" db="EMBL/GenBank/DDBJ databases">
        <title>Whole Genome Sequencing Of Bordetella Holmesii, An Emerging Opportunistic Infection Of Humans.</title>
        <authorList>
            <person name="Tettelin H."/>
            <person name="Hooven T.A."/>
            <person name="Hine E."/>
            <person name="Su Q."/>
            <person name="Huard R.C."/>
            <person name="Della-Latta P."/>
            <person name="Daugherty S.C."/>
            <person name="Agrawal S."/>
            <person name="Sengamalay N."/>
            <person name="Tallon L.J."/>
            <person name="Sadzewicz L."/>
            <person name="Whittier S."/>
            <person name="Fraser C.M."/>
            <person name="Ratner A.J."/>
        </authorList>
    </citation>
    <scope>NUCLEOTIDE SEQUENCE [LARGE SCALE GENOMIC DNA]</scope>
    <source>
        <strain evidence="2 3">1058</strain>
    </source>
</reference>
<name>A0ABN0RYI3_9BORD</name>
<dbReference type="Proteomes" id="UP000023104">
    <property type="component" value="Unassembled WGS sequence"/>
</dbReference>
<evidence type="ECO:0000313" key="3">
    <source>
        <dbReference type="Proteomes" id="UP000023104"/>
    </source>
</evidence>
<evidence type="ECO:0008006" key="4">
    <source>
        <dbReference type="Google" id="ProtNLM"/>
    </source>
</evidence>
<proteinExistence type="predicted"/>
<keyword evidence="3" id="KW-1185">Reference proteome</keyword>
<evidence type="ECO:0000313" key="2">
    <source>
        <dbReference type="EMBL" id="EXX94314.1"/>
    </source>
</evidence>
<feature type="region of interest" description="Disordered" evidence="1">
    <location>
        <begin position="14"/>
        <end position="40"/>
    </location>
</feature>
<accession>A0ABN0RYI3</accession>
<gene>
    <name evidence="2" type="ORF">D559_1723</name>
</gene>
<sequence>MDCACLLRQPARADLGPAKSGTSHHRRRPDLLPVISTKSM</sequence>
<evidence type="ECO:0000256" key="1">
    <source>
        <dbReference type="SAM" id="MobiDB-lite"/>
    </source>
</evidence>
<protein>
    <recommendedName>
        <fullName evidence="4">N-acetyltransferase YedL</fullName>
    </recommendedName>
</protein>
<organism evidence="2 3">
    <name type="scientific">Bordetella holmesii 1058</name>
    <dbReference type="NCBI Taxonomy" id="1247648"/>
    <lineage>
        <taxon>Bacteria</taxon>
        <taxon>Pseudomonadati</taxon>
        <taxon>Pseudomonadota</taxon>
        <taxon>Betaproteobacteria</taxon>
        <taxon>Burkholderiales</taxon>
        <taxon>Alcaligenaceae</taxon>
        <taxon>Bordetella</taxon>
    </lineage>
</organism>